<dbReference type="Gene3D" id="3.40.630.30">
    <property type="match status" value="1"/>
</dbReference>
<organism evidence="2 3">
    <name type="scientific">Nonomuraea fuscirosea</name>
    <dbReference type="NCBI Taxonomy" id="1291556"/>
    <lineage>
        <taxon>Bacteria</taxon>
        <taxon>Bacillati</taxon>
        <taxon>Actinomycetota</taxon>
        <taxon>Actinomycetes</taxon>
        <taxon>Streptosporangiales</taxon>
        <taxon>Streptosporangiaceae</taxon>
        <taxon>Nonomuraea</taxon>
    </lineage>
</organism>
<evidence type="ECO:0000313" key="3">
    <source>
        <dbReference type="Proteomes" id="UP000238312"/>
    </source>
</evidence>
<dbReference type="PANTHER" id="PTHR41368">
    <property type="entry name" value="PROTEIN YGHO"/>
    <property type="match status" value="1"/>
</dbReference>
<name>A0A2T0N1N9_9ACTN</name>
<comment type="caution">
    <text evidence="2">The sequence shown here is derived from an EMBL/GenBank/DDBJ whole genome shotgun (WGS) entry which is preliminary data.</text>
</comment>
<dbReference type="GO" id="GO:0016747">
    <property type="term" value="F:acyltransferase activity, transferring groups other than amino-acyl groups"/>
    <property type="evidence" value="ECO:0007669"/>
    <property type="project" value="InterPro"/>
</dbReference>
<dbReference type="SUPFAM" id="SSF55729">
    <property type="entry name" value="Acyl-CoA N-acyltransferases (Nat)"/>
    <property type="match status" value="1"/>
</dbReference>
<feature type="domain" description="N-acetyltransferase" evidence="1">
    <location>
        <begin position="211"/>
        <end position="390"/>
    </location>
</feature>
<dbReference type="InterPro" id="IPR000182">
    <property type="entry name" value="GNAT_dom"/>
</dbReference>
<evidence type="ECO:0000259" key="1">
    <source>
        <dbReference type="PROSITE" id="PS51186"/>
    </source>
</evidence>
<dbReference type="Proteomes" id="UP000238312">
    <property type="component" value="Unassembled WGS sequence"/>
</dbReference>
<protein>
    <recommendedName>
        <fullName evidence="1">N-acetyltransferase domain-containing protein</fullName>
    </recommendedName>
</protein>
<dbReference type="PANTHER" id="PTHR41368:SF1">
    <property type="entry name" value="PROTEIN YGHO"/>
    <property type="match status" value="1"/>
</dbReference>
<keyword evidence="3" id="KW-1185">Reference proteome</keyword>
<evidence type="ECO:0000313" key="2">
    <source>
        <dbReference type="EMBL" id="PRX65893.1"/>
    </source>
</evidence>
<dbReference type="InterPro" id="IPR039968">
    <property type="entry name" value="BcerS-like"/>
</dbReference>
<dbReference type="EMBL" id="PVNG01000006">
    <property type="protein sequence ID" value="PRX65893.1"/>
    <property type="molecule type" value="Genomic_DNA"/>
</dbReference>
<proteinExistence type="predicted"/>
<dbReference type="AlphaFoldDB" id="A0A2T0N1N9"/>
<dbReference type="PROSITE" id="PS51186">
    <property type="entry name" value="GNAT"/>
    <property type="match status" value="1"/>
</dbReference>
<accession>A0A2T0N1N9</accession>
<sequence>MRASSSPPHAPSGPATAAVPVRGRRELREFIELPYRLHGRDPAFVPPLREDCRRLLDRRRNPFFEYGDVELFTVRRGGRVAGRVAAVHNPRHNELRAARDGFFGQFACADDPSVARELLDAAASWLRGRGLRTMLGPVGFTTNDECGVLVDGFGRPPSVMMPYNPAYYPPLLESCGLTKAKDLWTWEETAGGLPMERLLRVARLAERRHQVTVRPLDLGSGYDADMRVVQEVFERAWQGNWGFTPMTGAEFADVTGRLKAHLDPAIVQLAEVAGEPAGVALALPDLNQALTAARGRLTRFGLPIGMLRLVRAVRRIDRVRGVLFGVLPHARGRGVETVLFARGQEAITARGYTGGTEYGWTLEDNQAVNGYLRRLGCARARTYRIYGREL</sequence>
<gene>
    <name evidence="2" type="ORF">B0I32_10629</name>
</gene>
<reference evidence="2 3" key="1">
    <citation type="submission" date="2018-03" db="EMBL/GenBank/DDBJ databases">
        <title>Genomic Encyclopedia of Type Strains, Phase III (KMG-III): the genomes of soil and plant-associated and newly described type strains.</title>
        <authorList>
            <person name="Whitman W."/>
        </authorList>
    </citation>
    <scope>NUCLEOTIDE SEQUENCE [LARGE SCALE GENOMIC DNA]</scope>
    <source>
        <strain evidence="2 3">CGMCC 4.7104</strain>
    </source>
</reference>
<dbReference type="InterPro" id="IPR016181">
    <property type="entry name" value="Acyl_CoA_acyltransferase"/>
</dbReference>